<feature type="transmembrane region" description="Helical" evidence="5">
    <location>
        <begin position="185"/>
        <end position="204"/>
    </location>
</feature>
<protein>
    <submittedName>
        <fullName evidence="6">Isoprenylcysteine carboxylmethyltransferase family protein</fullName>
    </submittedName>
</protein>
<evidence type="ECO:0000256" key="4">
    <source>
        <dbReference type="ARBA" id="ARBA00023136"/>
    </source>
</evidence>
<keyword evidence="2 5" id="KW-0812">Transmembrane</keyword>
<dbReference type="EMBL" id="VCEJ01000005">
    <property type="protein sequence ID" value="TLU99380.1"/>
    <property type="molecule type" value="Genomic_DNA"/>
</dbReference>
<dbReference type="GO" id="GO:0008168">
    <property type="term" value="F:methyltransferase activity"/>
    <property type="evidence" value="ECO:0007669"/>
    <property type="project" value="UniProtKB-KW"/>
</dbReference>
<gene>
    <name evidence="6" type="ORF">FEN17_22720</name>
</gene>
<dbReference type="Proteomes" id="UP000306402">
    <property type="component" value="Unassembled WGS sequence"/>
</dbReference>
<feature type="transmembrane region" description="Helical" evidence="5">
    <location>
        <begin position="41"/>
        <end position="69"/>
    </location>
</feature>
<reference evidence="6 7" key="1">
    <citation type="submission" date="2019-05" db="EMBL/GenBank/DDBJ databases">
        <authorList>
            <person name="Qu J.-H."/>
        </authorList>
    </citation>
    <scope>NUCLEOTIDE SEQUENCE [LARGE SCALE GENOMIC DNA]</scope>
    <source>
        <strain evidence="6 7">T17</strain>
    </source>
</reference>
<feature type="transmembrane region" description="Helical" evidence="5">
    <location>
        <begin position="90"/>
        <end position="108"/>
    </location>
</feature>
<keyword evidence="7" id="KW-1185">Reference proteome</keyword>
<keyword evidence="6" id="KW-0489">Methyltransferase</keyword>
<dbReference type="Gene3D" id="1.20.120.1630">
    <property type="match status" value="1"/>
</dbReference>
<dbReference type="PANTHER" id="PTHR12714:SF9">
    <property type="entry name" value="PROTEIN-S-ISOPRENYLCYSTEINE O-METHYLTRANSFERASE"/>
    <property type="match status" value="1"/>
</dbReference>
<proteinExistence type="predicted"/>
<evidence type="ECO:0000313" key="7">
    <source>
        <dbReference type="Proteomes" id="UP000306402"/>
    </source>
</evidence>
<feature type="transmembrane region" description="Helical" evidence="5">
    <location>
        <begin position="114"/>
        <end position="133"/>
    </location>
</feature>
<organism evidence="6 7">
    <name type="scientific">Dyadobacter luticola</name>
    <dbReference type="NCBI Taxonomy" id="1979387"/>
    <lineage>
        <taxon>Bacteria</taxon>
        <taxon>Pseudomonadati</taxon>
        <taxon>Bacteroidota</taxon>
        <taxon>Cytophagia</taxon>
        <taxon>Cytophagales</taxon>
        <taxon>Spirosomataceae</taxon>
        <taxon>Dyadobacter</taxon>
    </lineage>
</organism>
<name>A0A5R9KT49_9BACT</name>
<dbReference type="OrthoDB" id="9809773at2"/>
<dbReference type="RefSeq" id="WP_138367669.1">
    <property type="nucleotide sequence ID" value="NZ_VCEJ01000005.1"/>
</dbReference>
<dbReference type="GO" id="GO:0012505">
    <property type="term" value="C:endomembrane system"/>
    <property type="evidence" value="ECO:0007669"/>
    <property type="project" value="UniProtKB-SubCell"/>
</dbReference>
<evidence type="ECO:0000313" key="6">
    <source>
        <dbReference type="EMBL" id="TLU99380.1"/>
    </source>
</evidence>
<dbReference type="PANTHER" id="PTHR12714">
    <property type="entry name" value="PROTEIN-S ISOPRENYLCYSTEINE O-METHYLTRANSFERASE"/>
    <property type="match status" value="1"/>
</dbReference>
<evidence type="ECO:0000256" key="5">
    <source>
        <dbReference type="SAM" id="Phobius"/>
    </source>
</evidence>
<comment type="subcellular location">
    <subcellularLocation>
        <location evidence="1">Endomembrane system</location>
        <topology evidence="1">Multi-pass membrane protein</topology>
    </subcellularLocation>
</comment>
<keyword evidence="3 5" id="KW-1133">Transmembrane helix</keyword>
<dbReference type="InterPro" id="IPR007318">
    <property type="entry name" value="Phopholipid_MeTrfase"/>
</dbReference>
<evidence type="ECO:0000256" key="2">
    <source>
        <dbReference type="ARBA" id="ARBA00022692"/>
    </source>
</evidence>
<dbReference type="AlphaFoldDB" id="A0A5R9KT49"/>
<feature type="transmembrane region" description="Helical" evidence="5">
    <location>
        <begin position="210"/>
        <end position="228"/>
    </location>
</feature>
<sequence length="242" mass="27858">MISIGNFFFKYRNNLFIFLYLLLFVPSPPLFAPEQFGEKYYLYPIILGLLVTFAGEITRGITIGLAYIIRGGRDKKVYAEKLVTEGIFRHCRNPLYVGNILMLLGVGILANSLIYVGIVMPLFLFIYQAIVLAEENFLRNKFGAQFDAYCSRVNRWLINFSGFSETLNGMHFNYKRWILKEYNTLLVWLIGIFALLIFKYPQLIPDSNSRIILFSIIVVLLGAVYGYVRYLKKSGKMTDSVA</sequence>
<evidence type="ECO:0000256" key="3">
    <source>
        <dbReference type="ARBA" id="ARBA00022989"/>
    </source>
</evidence>
<comment type="caution">
    <text evidence="6">The sequence shown here is derived from an EMBL/GenBank/DDBJ whole genome shotgun (WGS) entry which is preliminary data.</text>
</comment>
<dbReference type="Pfam" id="PF04191">
    <property type="entry name" value="PEMT"/>
    <property type="match status" value="1"/>
</dbReference>
<evidence type="ECO:0000256" key="1">
    <source>
        <dbReference type="ARBA" id="ARBA00004127"/>
    </source>
</evidence>
<accession>A0A5R9KT49</accession>
<keyword evidence="4 5" id="KW-0472">Membrane</keyword>
<keyword evidence="6" id="KW-0808">Transferase</keyword>
<dbReference type="GO" id="GO:0032259">
    <property type="term" value="P:methylation"/>
    <property type="evidence" value="ECO:0007669"/>
    <property type="project" value="UniProtKB-KW"/>
</dbReference>